<name>A0A4Q0P5D2_9FLAO</name>
<dbReference type="AlphaFoldDB" id="A0A4Q0P5D2"/>
<dbReference type="PANTHER" id="PTHR42887">
    <property type="entry name" value="OS12G0638800 PROTEIN"/>
    <property type="match status" value="1"/>
</dbReference>
<feature type="domain" description="RsdA/BaiN/AoA(So)-like insert" evidence="5">
    <location>
        <begin position="185"/>
        <end position="359"/>
    </location>
</feature>
<dbReference type="Pfam" id="PF03486">
    <property type="entry name" value="HI0933_like"/>
    <property type="match status" value="1"/>
</dbReference>
<gene>
    <name evidence="6" type="ORF">DSM00_2480</name>
</gene>
<organism evidence="6 7">
    <name type="scientific">Leeuwenhoekiella aequorea</name>
    <dbReference type="NCBI Taxonomy" id="283736"/>
    <lineage>
        <taxon>Bacteria</taxon>
        <taxon>Pseudomonadati</taxon>
        <taxon>Bacteroidota</taxon>
        <taxon>Flavobacteriia</taxon>
        <taxon>Flavobacteriales</taxon>
        <taxon>Flavobacteriaceae</taxon>
        <taxon>Leeuwenhoekiella</taxon>
    </lineage>
</organism>
<evidence type="ECO:0008006" key="8">
    <source>
        <dbReference type="Google" id="ProtNLM"/>
    </source>
</evidence>
<dbReference type="Proteomes" id="UP000289238">
    <property type="component" value="Unassembled WGS sequence"/>
</dbReference>
<dbReference type="OrthoDB" id="9773233at2"/>
<accession>A0A4Q0P5D2</accession>
<dbReference type="InterPro" id="IPR057661">
    <property type="entry name" value="RsdA/BaiN/AoA(So)_Rossmann"/>
</dbReference>
<dbReference type="SUPFAM" id="SSF160996">
    <property type="entry name" value="HI0933 insert domain-like"/>
    <property type="match status" value="1"/>
</dbReference>
<reference evidence="6 7" key="1">
    <citation type="submission" date="2018-07" db="EMBL/GenBank/DDBJ databases">
        <title>Leeuwenhoekiella genomics.</title>
        <authorList>
            <person name="Tahon G."/>
            <person name="Willems A."/>
        </authorList>
    </citation>
    <scope>NUCLEOTIDE SEQUENCE [LARGE SCALE GENOMIC DNA]</scope>
    <source>
        <strain evidence="6 7">LMG 22550</strain>
    </source>
</reference>
<dbReference type="PANTHER" id="PTHR42887:SF2">
    <property type="entry name" value="OS12G0638800 PROTEIN"/>
    <property type="match status" value="1"/>
</dbReference>
<comment type="caution">
    <text evidence="6">The sequence shown here is derived from an EMBL/GenBank/DDBJ whole genome shotgun (WGS) entry which is preliminary data.</text>
</comment>
<dbReference type="PRINTS" id="PR00368">
    <property type="entry name" value="FADPNR"/>
</dbReference>
<keyword evidence="2" id="KW-0285">Flavoprotein</keyword>
<dbReference type="InterPro" id="IPR036188">
    <property type="entry name" value="FAD/NAD-bd_sf"/>
</dbReference>
<dbReference type="Pfam" id="PF22780">
    <property type="entry name" value="HI0933_like_1st"/>
    <property type="match status" value="1"/>
</dbReference>
<sequence>MNYDVVVIGGGAAGFFTAINLAKQNQELSVVIVERGAQVLEKVKISGGGRCNVTHAIFEPKPLTENYPRGQRELLGPFHTFLSGDTITWFEERGVPLKIEDDGRMFPESNSSQTIIDCFLEEAKIYNVDIKTKWPVINIENEGVNWKLQSKNEKLNCKVVVVATGSNPKMLSLLQNKGIAITWTVPSLFTFNIKDKRINDLAGLSTLAEVSLEIPAELNAKKRAYLNQNLKYIRGPVLITHWGMSGPGILKLSAWGARILNELDYKFNLCVNWLPDFKSEFLYEKLRDYKVELAKQTLHKWSPFDLPKRLWQSLLNASGVNHEKKWADITKIDIENLVKQLQNGIFQVDGKSTFKEEFVTAGGVNLKEIDFKTYQSKQHTNLYLVGEVLDIDAVTGGFNFQNAWTGGFIAANAIANSF</sequence>
<dbReference type="InterPro" id="IPR055178">
    <property type="entry name" value="RsdA/BaiN/AoA(So)-like_dom"/>
</dbReference>
<proteinExistence type="predicted"/>
<comment type="cofactor">
    <cofactor evidence="1">
        <name>FAD</name>
        <dbReference type="ChEBI" id="CHEBI:57692"/>
    </cofactor>
</comment>
<evidence type="ECO:0000313" key="6">
    <source>
        <dbReference type="EMBL" id="RXG21631.1"/>
    </source>
</evidence>
<evidence type="ECO:0000313" key="7">
    <source>
        <dbReference type="Proteomes" id="UP000289238"/>
    </source>
</evidence>
<feature type="domain" description="RsdA/BaiN/AoA(So)-like Rossmann fold-like" evidence="4">
    <location>
        <begin position="4"/>
        <end position="412"/>
    </location>
</feature>
<keyword evidence="3" id="KW-0274">FAD</keyword>
<dbReference type="PRINTS" id="PR00411">
    <property type="entry name" value="PNDRDTASEI"/>
</dbReference>
<dbReference type="Gene3D" id="1.10.8.260">
    <property type="entry name" value="HI0933 insert domain-like"/>
    <property type="match status" value="1"/>
</dbReference>
<dbReference type="Gene3D" id="3.50.50.60">
    <property type="entry name" value="FAD/NAD(P)-binding domain"/>
    <property type="match status" value="1"/>
</dbReference>
<evidence type="ECO:0000259" key="5">
    <source>
        <dbReference type="Pfam" id="PF22780"/>
    </source>
</evidence>
<dbReference type="EMBL" id="QOVM01000005">
    <property type="protein sequence ID" value="RXG21631.1"/>
    <property type="molecule type" value="Genomic_DNA"/>
</dbReference>
<keyword evidence="7" id="KW-1185">Reference proteome</keyword>
<protein>
    <recommendedName>
        <fullName evidence="8">Flavoprotein</fullName>
    </recommendedName>
</protein>
<dbReference type="SUPFAM" id="SSF51905">
    <property type="entry name" value="FAD/NAD(P)-binding domain"/>
    <property type="match status" value="1"/>
</dbReference>
<evidence type="ECO:0000256" key="3">
    <source>
        <dbReference type="ARBA" id="ARBA00022827"/>
    </source>
</evidence>
<evidence type="ECO:0000259" key="4">
    <source>
        <dbReference type="Pfam" id="PF03486"/>
    </source>
</evidence>
<evidence type="ECO:0000256" key="2">
    <source>
        <dbReference type="ARBA" id="ARBA00022630"/>
    </source>
</evidence>
<evidence type="ECO:0000256" key="1">
    <source>
        <dbReference type="ARBA" id="ARBA00001974"/>
    </source>
</evidence>
<dbReference type="Gene3D" id="2.40.30.10">
    <property type="entry name" value="Translation factors"/>
    <property type="match status" value="1"/>
</dbReference>
<dbReference type="RefSeq" id="WP_128758244.1">
    <property type="nucleotide sequence ID" value="NZ_QOVM01000005.1"/>
</dbReference>
<dbReference type="NCBIfam" id="TIGR00275">
    <property type="entry name" value="aminoacetone oxidase family FAD-binding enzyme"/>
    <property type="match status" value="1"/>
</dbReference>
<dbReference type="InterPro" id="IPR023166">
    <property type="entry name" value="BaiN-like_dom_sf"/>
</dbReference>
<dbReference type="InterPro" id="IPR004792">
    <property type="entry name" value="BaiN-like"/>
</dbReference>